<dbReference type="KEGG" id="gey:QMQ05_13525"/>
<evidence type="ECO:0000313" key="2">
    <source>
        <dbReference type="EMBL" id="XAO45359.1"/>
    </source>
</evidence>
<feature type="region of interest" description="Disordered" evidence="1">
    <location>
        <begin position="471"/>
        <end position="505"/>
    </location>
</feature>
<keyword evidence="3" id="KW-1185">Reference proteome</keyword>
<protein>
    <submittedName>
        <fullName evidence="2">DUF222 domain-containing protein</fullName>
    </submittedName>
</protein>
<gene>
    <name evidence="2" type="ORF">QMQ05_13525</name>
</gene>
<name>A0AAU6WCW8_9MICC</name>
<proteinExistence type="predicted"/>
<organism evidence="2 3">
    <name type="scientific">Glutamicibacter ectropisis</name>
    <dbReference type="NCBI Taxonomy" id="3046593"/>
    <lineage>
        <taxon>Bacteria</taxon>
        <taxon>Bacillati</taxon>
        <taxon>Actinomycetota</taxon>
        <taxon>Actinomycetes</taxon>
        <taxon>Micrococcales</taxon>
        <taxon>Micrococcaceae</taxon>
        <taxon>Glutamicibacter</taxon>
    </lineage>
</organism>
<dbReference type="AlphaFoldDB" id="A0AAU6WCW8"/>
<evidence type="ECO:0000313" key="3">
    <source>
        <dbReference type="Proteomes" id="UP001486888"/>
    </source>
</evidence>
<dbReference type="Proteomes" id="UP001486888">
    <property type="component" value="Chromosome"/>
</dbReference>
<dbReference type="EMBL" id="CP125942">
    <property type="protein sequence ID" value="XAO45359.1"/>
    <property type="molecule type" value="Genomic_DNA"/>
</dbReference>
<evidence type="ECO:0000256" key="1">
    <source>
        <dbReference type="SAM" id="MobiDB-lite"/>
    </source>
</evidence>
<dbReference type="RefSeq" id="WP_345470822.1">
    <property type="nucleotide sequence ID" value="NZ_CP125942.1"/>
</dbReference>
<reference evidence="2 3" key="1">
    <citation type="submission" date="2023-05" db="EMBL/GenBank/DDBJ databases">
        <title>Glutamicibacter sp. B1, complete genome.</title>
        <authorList>
            <person name="Long Y.H."/>
            <person name="Fang T."/>
            <person name="Li X.Y."/>
        </authorList>
    </citation>
    <scope>NUCLEOTIDE SEQUENCE [LARGE SCALE GENOMIC DNA]</scope>
    <source>
        <strain evidence="2 3">B1</strain>
    </source>
</reference>
<sequence>MSETTIPNPGNPTPEHHDAFTAVIKGMEATLAQIEEHGTTEECLATINQLENAISSLHYHQAALAHQTEITIVQENTERGNFKQLNRGAAANIALARKTDPHGYSEYLENCRILFNDTPHLAAAYSRGEFTEAQMRAILTPLAQVKARRRTEFDDLYAQNPHMFANLGTKKISDKVKDFTLTYASDDQCKEQKSAEEQRRIRFTPHPSTGMMSIHAELPLIAGIAMKNAVKTRSKSLKSLGDERTRAQIEADYLASFCTHPEAKVPVQVSVGLIMTDKTLFLGDRQPAYLEGYGVIAPQYARELLAGEEILNNMTLAEMATTRPPAFINALEATAELVRLYTAPGDKELIAMDSKARIFPEKLKKFIRMRDRRCRTPFCDGTIEEIDHVTQVYLGGHTCVTNGDGRCKFCNQAKETPGWKEFVLSNGLHKLKIATGMGPTYHSTAPPATGFAHQPYKQCMSEAEWVQTFETWLNQPPDPEGQPPDPGSEPPGKDDGPPDVEDLAA</sequence>
<feature type="compositionally biased region" description="Pro residues" evidence="1">
    <location>
        <begin position="476"/>
        <end position="489"/>
    </location>
</feature>
<accession>A0AAU6WCW8</accession>